<evidence type="ECO:0000259" key="2">
    <source>
        <dbReference type="Pfam" id="PF00498"/>
    </source>
</evidence>
<comment type="caution">
    <text evidence="3">The sequence shown here is derived from an EMBL/GenBank/DDBJ whole genome shotgun (WGS) entry which is preliminary data.</text>
</comment>
<dbReference type="CDD" id="cd22673">
    <property type="entry name" value="FHA_Ki67"/>
    <property type="match status" value="1"/>
</dbReference>
<dbReference type="AlphaFoldDB" id="A0A8T0F9A9"/>
<keyword evidence="4" id="KW-1185">Reference proteome</keyword>
<protein>
    <recommendedName>
        <fullName evidence="2">FHA domain-containing protein</fullName>
    </recommendedName>
</protein>
<evidence type="ECO:0000313" key="4">
    <source>
        <dbReference type="Proteomes" id="UP000807504"/>
    </source>
</evidence>
<name>A0A8T0F9A9_ARGBR</name>
<organism evidence="3 4">
    <name type="scientific">Argiope bruennichi</name>
    <name type="common">Wasp spider</name>
    <name type="synonym">Aranea bruennichi</name>
    <dbReference type="NCBI Taxonomy" id="94029"/>
    <lineage>
        <taxon>Eukaryota</taxon>
        <taxon>Metazoa</taxon>
        <taxon>Ecdysozoa</taxon>
        <taxon>Arthropoda</taxon>
        <taxon>Chelicerata</taxon>
        <taxon>Arachnida</taxon>
        <taxon>Araneae</taxon>
        <taxon>Araneomorphae</taxon>
        <taxon>Entelegynae</taxon>
        <taxon>Araneoidea</taxon>
        <taxon>Araneidae</taxon>
        <taxon>Argiope</taxon>
    </lineage>
</organism>
<feature type="compositionally biased region" description="Low complexity" evidence="1">
    <location>
        <begin position="293"/>
        <end position="309"/>
    </location>
</feature>
<evidence type="ECO:0000313" key="3">
    <source>
        <dbReference type="EMBL" id="KAF8785980.1"/>
    </source>
</evidence>
<reference evidence="3" key="1">
    <citation type="journal article" date="2020" name="bioRxiv">
        <title>Chromosome-level reference genome of the European wasp spider Argiope bruennichi: a resource for studies on range expansion and evolutionary adaptation.</title>
        <authorList>
            <person name="Sheffer M.M."/>
            <person name="Hoppe A."/>
            <person name="Krehenwinkel H."/>
            <person name="Uhl G."/>
            <person name="Kuss A.W."/>
            <person name="Jensen L."/>
            <person name="Jensen C."/>
            <person name="Gillespie R.G."/>
            <person name="Hoff K.J."/>
            <person name="Prost S."/>
        </authorList>
    </citation>
    <scope>NUCLEOTIDE SEQUENCE</scope>
</reference>
<feature type="compositionally biased region" description="Polar residues" evidence="1">
    <location>
        <begin position="376"/>
        <end position="394"/>
    </location>
</feature>
<dbReference type="SUPFAM" id="SSF49879">
    <property type="entry name" value="SMAD/FHA domain"/>
    <property type="match status" value="1"/>
</dbReference>
<proteinExistence type="predicted"/>
<dbReference type="Gene3D" id="2.60.200.20">
    <property type="match status" value="1"/>
</dbReference>
<dbReference type="Pfam" id="PF00498">
    <property type="entry name" value="FHA"/>
    <property type="match status" value="1"/>
</dbReference>
<gene>
    <name evidence="3" type="ORF">HNY73_011460</name>
</gene>
<accession>A0A8T0F9A9</accession>
<feature type="compositionally biased region" description="Basic and acidic residues" evidence="1">
    <location>
        <begin position="499"/>
        <end position="511"/>
    </location>
</feature>
<dbReference type="InterPro" id="IPR000253">
    <property type="entry name" value="FHA_dom"/>
</dbReference>
<dbReference type="EMBL" id="JABXBU010000030">
    <property type="protein sequence ID" value="KAF8785980.1"/>
    <property type="molecule type" value="Genomic_DNA"/>
</dbReference>
<reference evidence="3" key="2">
    <citation type="submission" date="2020-06" db="EMBL/GenBank/DDBJ databases">
        <authorList>
            <person name="Sheffer M."/>
        </authorList>
    </citation>
    <scope>NUCLEOTIDE SEQUENCE</scope>
</reference>
<sequence>MLVKGRLYCLRKDGTKDSIYLNIKHKNFLFGSSEYCTVRIYIEGIFPEHCILTIGDHGKAYLEPLHPLAIILVNGIKIKCKTCLEDKDVIKILTKRFLFSYPFNSLSSSVSVERPLVLYHSKQDWEISHPISEPRAPEKLICMIESDVFTKTPECLLKIMLREPVNVSYAKINALLTNSFCSDKTLIKYRNRYVEESLDWRRKFAFKLYQFFSLIRELLNRNEECIYDLLPILKSVWKCNFARAKEDILFLPLKFLYFKFLNKAEITAHRKSLHDRINSYTPKNLFHSCDTMSAKNNNSKNELESSNRNYRGNSKHDRQKQNQESHRMISVSYKKRVSLAVKRYNLRKKRSIIMSNSAGIGSDESIKLPDVRENTNGESIGNNSDEQDVQNNVTTKRKRCCYKKEKEELQDKRKLRIKHKVSKEVAADTFEKQNITSEPTKVKRKNKKTEGKKTDLNSEKENVAQLIDNSSGKPITVTKTRKQKQAKEKESSDNGGLKNEIKTKFTNDSPRKQNNQSEFNEPKSKKENKKKKETSLGKTDSCKSFQEYITQEVSYSQRITRSMAKKHR</sequence>
<feature type="domain" description="FHA" evidence="2">
    <location>
        <begin position="29"/>
        <end position="92"/>
    </location>
</feature>
<feature type="compositionally biased region" description="Basic and acidic residues" evidence="1">
    <location>
        <begin position="314"/>
        <end position="327"/>
    </location>
</feature>
<feature type="compositionally biased region" description="Basic and acidic residues" evidence="1">
    <location>
        <begin position="448"/>
        <end position="462"/>
    </location>
</feature>
<feature type="region of interest" description="Disordered" evidence="1">
    <location>
        <begin position="372"/>
        <end position="394"/>
    </location>
</feature>
<dbReference type="Proteomes" id="UP000807504">
    <property type="component" value="Unassembled WGS sequence"/>
</dbReference>
<evidence type="ECO:0000256" key="1">
    <source>
        <dbReference type="SAM" id="MobiDB-lite"/>
    </source>
</evidence>
<feature type="region of interest" description="Disordered" evidence="1">
    <location>
        <begin position="436"/>
        <end position="543"/>
    </location>
</feature>
<feature type="region of interest" description="Disordered" evidence="1">
    <location>
        <begin position="291"/>
        <end position="329"/>
    </location>
</feature>
<dbReference type="InterPro" id="IPR008984">
    <property type="entry name" value="SMAD_FHA_dom_sf"/>
</dbReference>